<dbReference type="KEGG" id="pact:CA264_09545"/>
<dbReference type="STRING" id="709015.GCA_000472485_01923"/>
<feature type="signal peptide" evidence="1">
    <location>
        <begin position="1"/>
        <end position="34"/>
    </location>
</feature>
<dbReference type="EMBL" id="CP021235">
    <property type="protein sequence ID" value="ARS35663.1"/>
    <property type="molecule type" value="Genomic_DNA"/>
</dbReference>
<protein>
    <submittedName>
        <fullName evidence="2">Uncharacterized protein</fullName>
    </submittedName>
</protein>
<dbReference type="AlphaFoldDB" id="A0A1X9YS30"/>
<evidence type="ECO:0000313" key="2">
    <source>
        <dbReference type="EMBL" id="ARS35663.1"/>
    </source>
</evidence>
<reference evidence="3" key="1">
    <citation type="submission" date="2017-05" db="EMBL/GenBank/DDBJ databases">
        <authorList>
            <person name="Ray J."/>
            <person name="Price M."/>
            <person name="Deutschbauer A."/>
        </authorList>
    </citation>
    <scope>NUCLEOTIDE SEQUENCE [LARGE SCALE GENOMIC DNA]</scope>
    <source>
        <strain evidence="3">DSM 19842</strain>
    </source>
</reference>
<dbReference type="Proteomes" id="UP000266292">
    <property type="component" value="Chromosome"/>
</dbReference>
<evidence type="ECO:0000256" key="1">
    <source>
        <dbReference type="SAM" id="SignalP"/>
    </source>
</evidence>
<evidence type="ECO:0000313" key="3">
    <source>
        <dbReference type="Proteomes" id="UP000266292"/>
    </source>
</evidence>
<dbReference type="OrthoDB" id="854136at2"/>
<keyword evidence="3" id="KW-1185">Reference proteome</keyword>
<dbReference type="RefSeq" id="WP_025606671.1">
    <property type="nucleotide sequence ID" value="NZ_CP021235.1"/>
</dbReference>
<gene>
    <name evidence="2" type="ORF">CA264_09545</name>
</gene>
<organism evidence="2 3">
    <name type="scientific">Pontibacter actiniarum</name>
    <dbReference type="NCBI Taxonomy" id="323450"/>
    <lineage>
        <taxon>Bacteria</taxon>
        <taxon>Pseudomonadati</taxon>
        <taxon>Bacteroidota</taxon>
        <taxon>Cytophagia</taxon>
        <taxon>Cytophagales</taxon>
        <taxon>Hymenobacteraceae</taxon>
        <taxon>Pontibacter</taxon>
    </lineage>
</organism>
<feature type="chain" id="PRO_5010985506" evidence="1">
    <location>
        <begin position="35"/>
        <end position="119"/>
    </location>
</feature>
<sequence length="119" mass="12535">MIATGIQVIKKLHVLLAVMLCAVLAFAMPVPVQAAPSQEAAQQDLLDLSVEKQLVLFAGEISSGEPEAVLQLDKALLTPILRVVLQQLYPQAQNAAPAPHFHPASNGGCGLHTILTKGP</sequence>
<name>A0A1X9YS30_9BACT</name>
<keyword evidence="1" id="KW-0732">Signal</keyword>
<proteinExistence type="predicted"/>
<accession>A0A1X9YS30</accession>